<dbReference type="GO" id="GO:0000139">
    <property type="term" value="C:Golgi membrane"/>
    <property type="evidence" value="ECO:0007669"/>
    <property type="project" value="UniProtKB-SubCell"/>
</dbReference>
<dbReference type="CTD" id="35773"/>
<keyword evidence="7 13" id="KW-0812">Transmembrane</keyword>
<evidence type="ECO:0000256" key="12">
    <source>
        <dbReference type="ARBA" id="ARBA00055578"/>
    </source>
</evidence>
<dbReference type="PANTHER" id="PTHR10791">
    <property type="entry name" value="RAG1-ACTIVATING PROTEIN 1"/>
    <property type="match status" value="1"/>
</dbReference>
<dbReference type="Gene3D" id="1.20.1280.290">
    <property type="match status" value="2"/>
</dbReference>
<evidence type="ECO:0000256" key="5">
    <source>
        <dbReference type="ARBA" id="ARBA00022475"/>
    </source>
</evidence>
<keyword evidence="8" id="KW-0677">Repeat</keyword>
<evidence type="ECO:0000256" key="7">
    <source>
        <dbReference type="ARBA" id="ARBA00022692"/>
    </source>
</evidence>
<dbReference type="FunFam" id="1.20.1280.290:FF:000004">
    <property type="entry name" value="Sugar transporter SWEET"/>
    <property type="match status" value="1"/>
</dbReference>
<keyword evidence="5" id="KW-1003">Cell membrane</keyword>
<accession>A0A0A1XRW5</accession>
<protein>
    <recommendedName>
        <fullName evidence="13">Sugar transporter SWEET</fullName>
    </recommendedName>
</protein>
<gene>
    <name evidence="14" type="primary">slv_1</name>
    <name evidence="14" type="ORF">g.4725</name>
</gene>
<feature type="transmembrane region" description="Helical" evidence="13">
    <location>
        <begin position="126"/>
        <end position="150"/>
    </location>
</feature>
<keyword evidence="9 13" id="KW-1133">Transmembrane helix</keyword>
<comment type="similarity">
    <text evidence="3 13">Belongs to the SWEET sugar transporter family.</text>
</comment>
<keyword evidence="4 13" id="KW-0813">Transport</keyword>
<dbReference type="FunFam" id="1.20.1280.290:FF:000010">
    <property type="entry name" value="Sugar transporter SWEET"/>
    <property type="match status" value="1"/>
</dbReference>
<feature type="transmembrane region" description="Helical" evidence="13">
    <location>
        <begin position="162"/>
        <end position="181"/>
    </location>
</feature>
<evidence type="ECO:0000256" key="3">
    <source>
        <dbReference type="ARBA" id="ARBA00007809"/>
    </source>
</evidence>
<comment type="subcellular location">
    <subcellularLocation>
        <location evidence="1">Cell membrane</location>
        <topology evidence="1">Multi-pass membrane protein</topology>
    </subcellularLocation>
    <subcellularLocation>
        <location evidence="2">Golgi apparatus membrane</location>
        <topology evidence="2">Multi-pass membrane protein</topology>
    </subcellularLocation>
</comment>
<feature type="transmembrane region" description="Helical" evidence="13">
    <location>
        <begin position="12"/>
        <end position="30"/>
    </location>
</feature>
<evidence type="ECO:0000256" key="6">
    <source>
        <dbReference type="ARBA" id="ARBA00022597"/>
    </source>
</evidence>
<dbReference type="GeneID" id="105221346"/>
<keyword evidence="6 13" id="KW-0762">Sugar transport</keyword>
<evidence type="ECO:0000256" key="1">
    <source>
        <dbReference type="ARBA" id="ARBA00004651"/>
    </source>
</evidence>
<evidence type="ECO:0000256" key="11">
    <source>
        <dbReference type="ARBA" id="ARBA00023136"/>
    </source>
</evidence>
<evidence type="ECO:0000256" key="9">
    <source>
        <dbReference type="ARBA" id="ARBA00022989"/>
    </source>
</evidence>
<dbReference type="InterPro" id="IPR047664">
    <property type="entry name" value="SWEET"/>
</dbReference>
<evidence type="ECO:0000256" key="10">
    <source>
        <dbReference type="ARBA" id="ARBA00023034"/>
    </source>
</evidence>
<sequence>MPLPTYDVLLESTAVVSTILQFLSGVIICRKYIQKKSTGESSGLPFICGFLSTSFWLRYGMLTDERSVILVNIIGSFLFLCYTMVYYIFSVNKKSFMRQFGIVLFILFGVWYYTNLIEIEAEKVRMMGLVCCIITVCFFAAPLTMLIHVIRVKNSESLPFPLIVMTFLVSVLWVIYGVIISDTFIQIPNFLGCLLSMLQLCLFVVYPPKTYSGQGYRLVDQAPIF</sequence>
<feature type="transmembrane region" description="Helical" evidence="13">
    <location>
        <begin position="187"/>
        <end position="206"/>
    </location>
</feature>
<dbReference type="EMBL" id="GBXI01001024">
    <property type="protein sequence ID" value="JAD13268.1"/>
    <property type="molecule type" value="Transcribed_RNA"/>
</dbReference>
<keyword evidence="10" id="KW-0333">Golgi apparatus</keyword>
<reference evidence="14" key="2">
    <citation type="journal article" date="2015" name="Gigascience">
        <title>Reconstructing a comprehensive transcriptome assembly of a white-pupal translocated strain of the pest fruit fly Bactrocera cucurbitae.</title>
        <authorList>
            <person name="Sim S.B."/>
            <person name="Calla B."/>
            <person name="Hall B."/>
            <person name="DeRego T."/>
            <person name="Geib S.M."/>
        </authorList>
    </citation>
    <scope>NUCLEOTIDE SEQUENCE</scope>
</reference>
<dbReference type="PANTHER" id="PTHR10791:SF112">
    <property type="entry name" value="SUGAR TRANSPORTER SWEET1"/>
    <property type="match status" value="1"/>
</dbReference>
<keyword evidence="11 13" id="KW-0472">Membrane</keyword>
<dbReference type="AlphaFoldDB" id="A0A0A1XRW5"/>
<comment type="function">
    <text evidence="13">Mediates sugar transport across membranes.</text>
</comment>
<dbReference type="GO" id="GO:0051119">
    <property type="term" value="F:sugar transmembrane transporter activity"/>
    <property type="evidence" value="ECO:0007669"/>
    <property type="project" value="InterPro"/>
</dbReference>
<dbReference type="InterPro" id="IPR004316">
    <property type="entry name" value="SWEET_rpt"/>
</dbReference>
<reference evidence="14" key="1">
    <citation type="submission" date="2014-11" db="EMBL/GenBank/DDBJ databases">
        <authorList>
            <person name="Geib S."/>
        </authorList>
    </citation>
    <scope>NUCLEOTIDE SEQUENCE</scope>
</reference>
<evidence type="ECO:0000256" key="4">
    <source>
        <dbReference type="ARBA" id="ARBA00022448"/>
    </source>
</evidence>
<comment type="function">
    <text evidence="12">Mediates both low-affinity uptake and efflux of sugar across the membrane.</text>
</comment>
<dbReference type="GO" id="GO:0005886">
    <property type="term" value="C:plasma membrane"/>
    <property type="evidence" value="ECO:0007669"/>
    <property type="project" value="UniProtKB-SubCell"/>
</dbReference>
<evidence type="ECO:0000256" key="13">
    <source>
        <dbReference type="RuleBase" id="RU910715"/>
    </source>
</evidence>
<dbReference type="Pfam" id="PF03083">
    <property type="entry name" value="MtN3_slv"/>
    <property type="match status" value="2"/>
</dbReference>
<proteinExistence type="inferred from homology"/>
<dbReference type="OrthoDB" id="4540492at2759"/>
<feature type="transmembrane region" description="Helical" evidence="13">
    <location>
        <begin position="67"/>
        <end position="89"/>
    </location>
</feature>
<evidence type="ECO:0000256" key="2">
    <source>
        <dbReference type="ARBA" id="ARBA00004653"/>
    </source>
</evidence>
<comment type="caution">
    <text evidence="13">Lacks conserved residue(s) required for the propagation of feature annotation.</text>
</comment>
<organism evidence="14">
    <name type="scientific">Zeugodacus cucurbitae</name>
    <name type="common">Melon fruit fly</name>
    <name type="synonym">Bactrocera cucurbitae</name>
    <dbReference type="NCBI Taxonomy" id="28588"/>
    <lineage>
        <taxon>Eukaryota</taxon>
        <taxon>Metazoa</taxon>
        <taxon>Ecdysozoa</taxon>
        <taxon>Arthropoda</taxon>
        <taxon>Hexapoda</taxon>
        <taxon>Insecta</taxon>
        <taxon>Pterygota</taxon>
        <taxon>Neoptera</taxon>
        <taxon>Endopterygota</taxon>
        <taxon>Diptera</taxon>
        <taxon>Brachycera</taxon>
        <taxon>Muscomorpha</taxon>
        <taxon>Tephritoidea</taxon>
        <taxon>Tephritidae</taxon>
        <taxon>Zeugodacus</taxon>
        <taxon>Zeugodacus</taxon>
    </lineage>
</organism>
<evidence type="ECO:0000256" key="8">
    <source>
        <dbReference type="ARBA" id="ARBA00022737"/>
    </source>
</evidence>
<name>A0A0A1XRW5_ZEUCU</name>
<feature type="transmembrane region" description="Helical" evidence="13">
    <location>
        <begin position="96"/>
        <end position="114"/>
    </location>
</feature>
<evidence type="ECO:0000313" key="14">
    <source>
        <dbReference type="EMBL" id="JAD13268.1"/>
    </source>
</evidence>